<dbReference type="SUPFAM" id="SSF53738">
    <property type="entry name" value="Phosphoglucomutase, first 3 domains"/>
    <property type="match status" value="3"/>
</dbReference>
<evidence type="ECO:0000313" key="16">
    <source>
        <dbReference type="Proteomes" id="UP000757232"/>
    </source>
</evidence>
<dbReference type="NCBIfam" id="TIGR00196">
    <property type="entry name" value="yjeF_cterm"/>
    <property type="match status" value="1"/>
</dbReference>
<keyword evidence="12" id="KW-0456">Lyase</keyword>
<dbReference type="Pfam" id="PF02880">
    <property type="entry name" value="PGM_PMM_III"/>
    <property type="match status" value="1"/>
</dbReference>
<dbReference type="CDD" id="cd03085">
    <property type="entry name" value="PGM1"/>
    <property type="match status" value="1"/>
</dbReference>
<dbReference type="FunFam" id="3.40.120.10:FF:000004">
    <property type="entry name" value="Phosphoglucomutase 5"/>
    <property type="match status" value="1"/>
</dbReference>
<evidence type="ECO:0000256" key="1">
    <source>
        <dbReference type="ARBA" id="ARBA00000443"/>
    </source>
</evidence>
<comment type="similarity">
    <text evidence="3">Belongs to the phosphohexose mutase family.</text>
</comment>
<dbReference type="InterPro" id="IPR005845">
    <property type="entry name" value="A-D-PHexomutase_a/b/a-II"/>
</dbReference>
<dbReference type="Pfam" id="PF02879">
    <property type="entry name" value="PGM_PMM_II"/>
    <property type="match status" value="1"/>
</dbReference>
<keyword evidence="8" id="KW-0413">Isomerase</keyword>
<keyword evidence="12" id="KW-0067">ATP-binding</keyword>
<evidence type="ECO:0000313" key="15">
    <source>
        <dbReference type="EMBL" id="OCB87667.1"/>
    </source>
</evidence>
<feature type="domain" description="YjeF C-terminal" evidence="14">
    <location>
        <begin position="605"/>
        <end position="935"/>
    </location>
</feature>
<feature type="region of interest" description="Disordered" evidence="13">
    <location>
        <begin position="1"/>
        <end position="21"/>
    </location>
</feature>
<dbReference type="InterPro" id="IPR029056">
    <property type="entry name" value="Ribokinase-like"/>
</dbReference>
<dbReference type="CDD" id="cd01171">
    <property type="entry name" value="YXKO-related"/>
    <property type="match status" value="1"/>
</dbReference>
<keyword evidence="5 12" id="KW-0597">Phosphoprotein</keyword>
<dbReference type="GO" id="GO:0047453">
    <property type="term" value="F:ATP-dependent NAD(P)H-hydrate dehydratase activity"/>
    <property type="evidence" value="ECO:0007669"/>
    <property type="project" value="UniProtKB-UniRule"/>
</dbReference>
<dbReference type="InterPro" id="IPR036900">
    <property type="entry name" value="A-D-PHexomutase_C_sf"/>
</dbReference>
<comment type="function">
    <text evidence="12">Catalyzes the dehydration of the S-form of NAD(P)HX at the expense of ATP, which is converted to ADP. Together with NAD(P)HX epimerase, which catalyzes the epimerization of the S- and R-forms, the enzyme allows the repair of both epimers of NAD(P)HX, a damaged form of NAD(P)H that is a result of enzymatic or heat-dependent hydration.</text>
</comment>
<keyword evidence="4" id="KW-0313">Glucose metabolism</keyword>
<dbReference type="FunFam" id="3.30.310.50:FF:000002">
    <property type="entry name" value="Phosphoglucomutase 5"/>
    <property type="match status" value="1"/>
</dbReference>
<comment type="catalytic activity">
    <reaction evidence="12">
        <text>(6S)-NADPHX + ATP = ADP + phosphate + NADPH + H(+)</text>
        <dbReference type="Rhea" id="RHEA:32231"/>
        <dbReference type="ChEBI" id="CHEBI:15378"/>
        <dbReference type="ChEBI" id="CHEBI:30616"/>
        <dbReference type="ChEBI" id="CHEBI:43474"/>
        <dbReference type="ChEBI" id="CHEBI:57783"/>
        <dbReference type="ChEBI" id="CHEBI:64076"/>
        <dbReference type="ChEBI" id="CHEBI:456216"/>
        <dbReference type="EC" id="4.2.1.93"/>
    </reaction>
</comment>
<feature type="binding site" evidence="12">
    <location>
        <begin position="762"/>
        <end position="768"/>
    </location>
    <ligand>
        <name>(6S)-NADPHX</name>
        <dbReference type="ChEBI" id="CHEBI:64076"/>
    </ligand>
</feature>
<dbReference type="InterPro" id="IPR005846">
    <property type="entry name" value="A-D-PHexomutase_a/b/a-III"/>
</dbReference>
<dbReference type="SUPFAM" id="SSF53613">
    <property type="entry name" value="Ribokinase-like"/>
    <property type="match status" value="1"/>
</dbReference>
<dbReference type="GO" id="GO:0006006">
    <property type="term" value="P:glucose metabolic process"/>
    <property type="evidence" value="ECO:0007669"/>
    <property type="project" value="UniProtKB-KW"/>
</dbReference>
<dbReference type="PRINTS" id="PR00509">
    <property type="entry name" value="PGMPMM"/>
</dbReference>
<dbReference type="GO" id="GO:0000287">
    <property type="term" value="F:magnesium ion binding"/>
    <property type="evidence" value="ECO:0007669"/>
    <property type="project" value="InterPro"/>
</dbReference>
<dbReference type="Proteomes" id="UP000757232">
    <property type="component" value="Unassembled WGS sequence"/>
</dbReference>
<comment type="caution">
    <text evidence="15">The sequence shown here is derived from an EMBL/GenBank/DDBJ whole genome shotgun (WGS) entry which is preliminary data.</text>
</comment>
<accession>A0A9Q5HXR2</accession>
<dbReference type="GO" id="GO:0046496">
    <property type="term" value="P:nicotinamide nucleotide metabolic process"/>
    <property type="evidence" value="ECO:0007669"/>
    <property type="project" value="UniProtKB-UniRule"/>
</dbReference>
<dbReference type="InterPro" id="IPR016066">
    <property type="entry name" value="A-D-PHexomutase_CS"/>
</dbReference>
<evidence type="ECO:0000256" key="2">
    <source>
        <dbReference type="ARBA" id="ARBA00001946"/>
    </source>
</evidence>
<keyword evidence="12" id="KW-0520">NAD</keyword>
<evidence type="ECO:0000256" key="10">
    <source>
        <dbReference type="ARBA" id="ARBA00049318"/>
    </source>
</evidence>
<evidence type="ECO:0000256" key="13">
    <source>
        <dbReference type="SAM" id="MobiDB-lite"/>
    </source>
</evidence>
<evidence type="ECO:0000256" key="12">
    <source>
        <dbReference type="HAMAP-Rule" id="MF_03157"/>
    </source>
</evidence>
<feature type="binding site" evidence="12">
    <location>
        <position position="709"/>
    </location>
    <ligand>
        <name>(6S)-NADPHX</name>
        <dbReference type="ChEBI" id="CHEBI:64076"/>
    </ligand>
</feature>
<dbReference type="InterPro" id="IPR005844">
    <property type="entry name" value="A-D-PHexomutase_a/b/a-I"/>
</dbReference>
<feature type="binding site" evidence="12">
    <location>
        <begin position="823"/>
        <end position="827"/>
    </location>
    <ligand>
        <name>ATP</name>
        <dbReference type="ChEBI" id="CHEBI:30616"/>
    </ligand>
</feature>
<evidence type="ECO:0000256" key="9">
    <source>
        <dbReference type="ARBA" id="ARBA00023277"/>
    </source>
</evidence>
<dbReference type="Gene3D" id="3.30.310.50">
    <property type="entry name" value="Alpha-D-phosphohexomutase, C-terminal domain"/>
    <property type="match status" value="1"/>
</dbReference>
<keyword evidence="12" id="KW-0547">Nucleotide-binding</keyword>
<dbReference type="FunFam" id="3.40.120.10:FF:000005">
    <property type="entry name" value="Phosphoglucomutase 5"/>
    <property type="match status" value="1"/>
</dbReference>
<comment type="subcellular location">
    <subcellularLocation>
        <location evidence="12">Cytoplasm</location>
    </subcellularLocation>
</comment>
<sequence length="945" mass="102586">MSAQVKEIPTKPYDGQKPGTSGLRKRVKVFQQEHYTENFIQAILDSVDAKGQTLVIGGDGRYLVPETVQTILKIGSAHGVAKFLIGRNGILSTPAASNVIRKYKAYGGIILTASHNPGGPNNDFGIKYNMSNGGPAPENVTEKIFKRTKEITTYKTLEYPPVDLSKIGATKYGPTDVEIIDSVSDYLGLLEGIFDFALIKNFLDSTLDFRVLFDGLHGVTGPYARAILVDTLKLPESSVQNCVPLPDFGGGHPDPNLTYAHSLVEAVEKNNIQFGAASDGDGDRNMIYGKGAFVTPSDSVAIIADWAQECIPYFKSGLKGLARSMPTSAAIDYVAEKKGVEHFEVPTGWKFFSNLMDAGRLSICGEESFGTGSDHIREKDGVWAIVAWLNILAAANKKSPNKVIGIKEILLDHYEKYGRSFFSRYDYEEVSSEAAGKMVDALNKHIVEGSLVGKELKATTGESFTVSETKNFDYTDPIDKSVSKNQGQIVRFSDGSRVVFRLSGTGSQGATVRMYVEKYTKDASQFTKETGEGLKGLIEVALTISKLKEFLGVEKPTVITLSSLVNRTDRGFNFKRPAGVGYYRQKIEEGWKRKKKTTMPIPDSLFKQLKYLIPPLNGTLYKGQSGRVAVLGGALDYTGAPYFAAISSQRLGADLSHVICAPTAAGAIKGYAPDLIVHPILREDKPCDSVKSELDALLKRLHVLVVGPGLGREDYMQDYARMAVGLAREQKMYLVLDADALYMVGLDPDVIRGYEKAVLTPNVVEFRRLSEAVVGIPYLTNKFVKPILTVNFSSLQNIDPSTEPLIRAQLVSKSLGGVTIIQKGPEDIIAVHPQSSDPQTAIVDTPGSLKRCGGQGDILSGAAGTFLAWAKCFEDGAWGRTPSDAEIPVSRLPFLGAVGASIVTRTVSRRGFKKMGRSLITADLIDEIGGAFGEVFGEEAEKGKL</sequence>
<dbReference type="GO" id="GO:0005524">
    <property type="term" value="F:ATP binding"/>
    <property type="evidence" value="ECO:0007669"/>
    <property type="project" value="UniProtKB-KW"/>
</dbReference>
<evidence type="ECO:0000256" key="11">
    <source>
        <dbReference type="ARBA" id="ARBA00049409"/>
    </source>
</evidence>
<reference evidence="15" key="1">
    <citation type="submission" date="2016-06" db="EMBL/GenBank/DDBJ databases">
        <title>Draft Genome sequence of the fungus Inonotus baumii.</title>
        <authorList>
            <person name="Zhu H."/>
            <person name="Lin W."/>
        </authorList>
    </citation>
    <scope>NUCLEOTIDE SEQUENCE</scope>
    <source>
        <strain evidence="15">821</strain>
    </source>
</reference>
<proteinExistence type="inferred from homology"/>
<comment type="cofactor">
    <cofactor evidence="2 12">
        <name>Mg(2+)</name>
        <dbReference type="ChEBI" id="CHEBI:18420"/>
    </cofactor>
</comment>
<keyword evidence="6" id="KW-0479">Metal-binding</keyword>
<evidence type="ECO:0000256" key="7">
    <source>
        <dbReference type="ARBA" id="ARBA00022842"/>
    </source>
</evidence>
<dbReference type="PROSITE" id="PS00710">
    <property type="entry name" value="PGM_PMM"/>
    <property type="match status" value="1"/>
</dbReference>
<keyword evidence="9" id="KW-0119">Carbohydrate metabolism</keyword>
<dbReference type="AlphaFoldDB" id="A0A9Q5HXR2"/>
<dbReference type="Pfam" id="PF01256">
    <property type="entry name" value="Carb_kinase"/>
    <property type="match status" value="1"/>
</dbReference>
<dbReference type="HAMAP" id="MF_01965">
    <property type="entry name" value="NADHX_dehydratase"/>
    <property type="match status" value="1"/>
</dbReference>
<dbReference type="InterPro" id="IPR000631">
    <property type="entry name" value="CARKD"/>
</dbReference>
<comment type="catalytic activity">
    <reaction evidence="12">
        <text>(6S)-NADHX + ATP = ADP + phosphate + NADH + H(+)</text>
        <dbReference type="Rhea" id="RHEA:19017"/>
        <dbReference type="ChEBI" id="CHEBI:15378"/>
        <dbReference type="ChEBI" id="CHEBI:30616"/>
        <dbReference type="ChEBI" id="CHEBI:43474"/>
        <dbReference type="ChEBI" id="CHEBI:57945"/>
        <dbReference type="ChEBI" id="CHEBI:64074"/>
        <dbReference type="ChEBI" id="CHEBI:456216"/>
        <dbReference type="EC" id="4.2.1.93"/>
    </reaction>
</comment>
<dbReference type="InterPro" id="IPR045244">
    <property type="entry name" value="PGM"/>
</dbReference>
<protein>
    <recommendedName>
        <fullName evidence="12">ATP-dependent (S)-NAD(P)H-hydrate dehydratase</fullName>
        <ecNumber evidence="12">4.2.1.93</ecNumber>
    </recommendedName>
    <alternativeName>
        <fullName evidence="12">ATP-dependent NAD(P)HX dehydratase</fullName>
    </alternativeName>
</protein>
<dbReference type="Gene3D" id="3.40.1190.20">
    <property type="match status" value="1"/>
</dbReference>
<dbReference type="GO" id="GO:0005829">
    <property type="term" value="C:cytosol"/>
    <property type="evidence" value="ECO:0007669"/>
    <property type="project" value="TreeGrafter"/>
</dbReference>
<evidence type="ECO:0000256" key="3">
    <source>
        <dbReference type="ARBA" id="ARBA00010231"/>
    </source>
</evidence>
<dbReference type="NCBIfam" id="NF005737">
    <property type="entry name" value="PRK07564.1-1"/>
    <property type="match status" value="1"/>
</dbReference>
<comment type="catalytic activity">
    <reaction evidence="10">
        <text>alpha-D-glucose 1,6-bisphosphate + L-seryl-[protein] = O-phospho-L-seryl-[protein] + alpha-D-glucose 6-phosphate</text>
        <dbReference type="Rhea" id="RHEA:68752"/>
        <dbReference type="Rhea" id="RHEA-COMP:9863"/>
        <dbReference type="Rhea" id="RHEA-COMP:11604"/>
        <dbReference type="ChEBI" id="CHEBI:29999"/>
        <dbReference type="ChEBI" id="CHEBI:58225"/>
        <dbReference type="ChEBI" id="CHEBI:58392"/>
        <dbReference type="ChEBI" id="CHEBI:83421"/>
    </reaction>
</comment>
<keyword evidence="12" id="KW-0963">Cytoplasm</keyword>
<organism evidence="15 16">
    <name type="scientific">Sanghuangporus baumii</name>
    <name type="common">Phellinus baumii</name>
    <dbReference type="NCBI Taxonomy" id="108892"/>
    <lineage>
        <taxon>Eukaryota</taxon>
        <taxon>Fungi</taxon>
        <taxon>Dikarya</taxon>
        <taxon>Basidiomycota</taxon>
        <taxon>Agaricomycotina</taxon>
        <taxon>Agaricomycetes</taxon>
        <taxon>Hymenochaetales</taxon>
        <taxon>Hymenochaetaceae</taxon>
        <taxon>Sanghuangporus</taxon>
    </lineage>
</organism>
<dbReference type="PROSITE" id="PS51383">
    <property type="entry name" value="YJEF_C_3"/>
    <property type="match status" value="1"/>
</dbReference>
<dbReference type="EC" id="4.2.1.93" evidence="12"/>
<evidence type="ECO:0000256" key="6">
    <source>
        <dbReference type="ARBA" id="ARBA00022723"/>
    </source>
</evidence>
<dbReference type="InterPro" id="IPR005841">
    <property type="entry name" value="Alpha-D-phosphohexomutase_SF"/>
</dbReference>
<dbReference type="GO" id="GO:0004614">
    <property type="term" value="F:phosphoglucomutase activity"/>
    <property type="evidence" value="ECO:0007669"/>
    <property type="project" value="UniProtKB-EC"/>
</dbReference>
<evidence type="ECO:0000256" key="5">
    <source>
        <dbReference type="ARBA" id="ARBA00022553"/>
    </source>
</evidence>
<feature type="binding site" evidence="12">
    <location>
        <begin position="847"/>
        <end position="856"/>
    </location>
    <ligand>
        <name>ATP</name>
        <dbReference type="ChEBI" id="CHEBI:30616"/>
    </ligand>
</feature>
<keyword evidence="7" id="KW-0460">Magnesium</keyword>
<name>A0A9Q5HXR2_SANBA</name>
<dbReference type="Pfam" id="PF02878">
    <property type="entry name" value="PGM_PMM_I"/>
    <property type="match status" value="1"/>
</dbReference>
<feature type="binding site" evidence="12">
    <location>
        <position position="857"/>
    </location>
    <ligand>
        <name>(6S)-NADPHX</name>
        <dbReference type="ChEBI" id="CHEBI:64076"/>
    </ligand>
</feature>
<evidence type="ECO:0000256" key="4">
    <source>
        <dbReference type="ARBA" id="ARBA00022526"/>
    </source>
</evidence>
<dbReference type="SUPFAM" id="SSF55957">
    <property type="entry name" value="Phosphoglucomutase, C-terminal domain"/>
    <property type="match status" value="1"/>
</dbReference>
<gene>
    <name evidence="15" type="ORF">A7U60_g5193</name>
</gene>
<dbReference type="Gene3D" id="3.40.120.10">
    <property type="entry name" value="Alpha-D-Glucose-1,6-Bisphosphate, subunit A, domain 3"/>
    <property type="match status" value="3"/>
</dbReference>
<comment type="catalytic activity">
    <reaction evidence="11">
        <text>O-phospho-L-seryl-[protein] + alpha-D-glucose 1-phosphate = alpha-D-glucose 1,6-bisphosphate + L-seryl-[protein]</text>
        <dbReference type="Rhea" id="RHEA:68748"/>
        <dbReference type="Rhea" id="RHEA-COMP:9863"/>
        <dbReference type="Rhea" id="RHEA-COMP:11604"/>
        <dbReference type="ChEBI" id="CHEBI:29999"/>
        <dbReference type="ChEBI" id="CHEBI:58392"/>
        <dbReference type="ChEBI" id="CHEBI:58601"/>
        <dbReference type="ChEBI" id="CHEBI:83421"/>
    </reaction>
</comment>
<comment type="catalytic activity">
    <reaction evidence="1">
        <text>alpha-D-glucose 1-phosphate = alpha-D-glucose 6-phosphate</text>
        <dbReference type="Rhea" id="RHEA:23536"/>
        <dbReference type="ChEBI" id="CHEBI:58225"/>
        <dbReference type="ChEBI" id="CHEBI:58601"/>
        <dbReference type="EC" id="5.4.2.2"/>
    </reaction>
</comment>
<dbReference type="FunFam" id="3.40.120.10:FF:000009">
    <property type="entry name" value="Phosphoglucomutase, cytoplasmic 1"/>
    <property type="match status" value="1"/>
</dbReference>
<evidence type="ECO:0000259" key="14">
    <source>
        <dbReference type="PROSITE" id="PS51383"/>
    </source>
</evidence>
<dbReference type="EMBL" id="LNZH02000189">
    <property type="protein sequence ID" value="OCB87667.1"/>
    <property type="molecule type" value="Genomic_DNA"/>
</dbReference>
<dbReference type="OrthoDB" id="2291at2759"/>
<dbReference type="PANTHER" id="PTHR22573">
    <property type="entry name" value="PHOSPHOHEXOMUTASE FAMILY MEMBER"/>
    <property type="match status" value="1"/>
</dbReference>
<evidence type="ECO:0000256" key="8">
    <source>
        <dbReference type="ARBA" id="ARBA00023235"/>
    </source>
</evidence>
<dbReference type="InterPro" id="IPR016055">
    <property type="entry name" value="A-D-PHexomutase_a/b/a-I/II/III"/>
</dbReference>
<dbReference type="Pfam" id="PF24947">
    <property type="entry name" value="PGM1_C_vert_fung"/>
    <property type="match status" value="1"/>
</dbReference>
<keyword evidence="16" id="KW-1185">Reference proteome</keyword>
<dbReference type="PANTHER" id="PTHR22573:SF2">
    <property type="entry name" value="PHOSPHOGLUCOMUTASE"/>
    <property type="match status" value="1"/>
</dbReference>
<comment type="similarity">
    <text evidence="12">Belongs to the NnrD/CARKD family.</text>
</comment>